<dbReference type="PANTHER" id="PTHR22948">
    <property type="entry name" value="TUDOR DOMAIN CONTAINING PROTEIN"/>
    <property type="match status" value="1"/>
</dbReference>
<dbReference type="Gene3D" id="2.30.30.140">
    <property type="match status" value="1"/>
</dbReference>
<evidence type="ECO:0000256" key="2">
    <source>
        <dbReference type="ARBA" id="ARBA00010384"/>
    </source>
</evidence>
<evidence type="ECO:0000256" key="1">
    <source>
        <dbReference type="ARBA" id="ARBA00004496"/>
    </source>
</evidence>
<dbReference type="EMBL" id="VWZX01010273">
    <property type="protein sequence ID" value="NXI47093.1"/>
    <property type="molecule type" value="Genomic_DNA"/>
</dbReference>
<dbReference type="Gene3D" id="2.40.50.90">
    <property type="match status" value="1"/>
</dbReference>
<feature type="region of interest" description="Disordered" evidence="9">
    <location>
        <begin position="467"/>
        <end position="499"/>
    </location>
</feature>
<evidence type="ECO:0000256" key="3">
    <source>
        <dbReference type="ARBA" id="ARBA00013420"/>
    </source>
</evidence>
<evidence type="ECO:0000256" key="5">
    <source>
        <dbReference type="ARBA" id="ARBA00022490"/>
    </source>
</evidence>
<feature type="non-terminal residue" evidence="11">
    <location>
        <position position="1"/>
    </location>
</feature>
<protein>
    <recommendedName>
        <fullName evidence="3">Tudor domain-containing protein 5</fullName>
    </recommendedName>
</protein>
<dbReference type="GO" id="GO:0007283">
    <property type="term" value="P:spermatogenesis"/>
    <property type="evidence" value="ECO:0007669"/>
    <property type="project" value="UniProtKB-KW"/>
</dbReference>
<dbReference type="OrthoDB" id="10052065at2759"/>
<evidence type="ECO:0000259" key="10">
    <source>
        <dbReference type="PROSITE" id="PS51644"/>
    </source>
</evidence>
<keyword evidence="8" id="KW-0744">Spermatogenesis</keyword>
<dbReference type="Pfam" id="PF00567">
    <property type="entry name" value="TUDOR"/>
    <property type="match status" value="1"/>
</dbReference>
<keyword evidence="7" id="KW-0221">Differentiation</keyword>
<dbReference type="SMART" id="SM00333">
    <property type="entry name" value="TUDOR"/>
    <property type="match status" value="1"/>
</dbReference>
<comment type="subcellular location">
    <subcellularLocation>
        <location evidence="1">Cytoplasm</location>
    </subcellularLocation>
</comment>
<sequence length="499" mass="56351">MANQAQLMEVLKEEVRSLLIDAKGGLTPAQLEQEYLAMVGKPLPLRDLGFRSTMELVADMFDIVRICPDEKGTFILKAITDEATKGIAKPVARQRSARAWKHAAVKADVASPSQKFQNPYHAYKSKWVFRLSFSHLLFLLIMDHHISPTKNNSQIIFVFAAALTVEMPPLEHSCETESFHLTAEEKSEPEETQAVGLVHDETSEFHLPLIPLQPQELEQSLVEKLILAPEIPWDAVQDRSLCGLPPLEGRSMVGVLMGFVVSPSQFYIHVRISGIRDELLDMMIEMRCCYSDEDLSDRYVMPESSVQPGQLCCMMVANWCYRVIVHRVLSHQEVEVFYADYGNLETVQKSRLRFLKCCYLKLPAQAIPCSLAGVKPVKGTWSEAATLLFRKLCGSKLLVGLVDEYVNGILHLFLCDTSTKEDVYIHRILSDQGHADTCKENIPSQGFMELNPLAMYVQPHGQQENTELVEPDLRSQQESPRADKETASSKLYKDELCHQ</sequence>
<dbReference type="PANTHER" id="PTHR22948:SF19">
    <property type="entry name" value="TUDOR DOMAIN-CONTAINING PROTEIN 5"/>
    <property type="match status" value="1"/>
</dbReference>
<evidence type="ECO:0000313" key="12">
    <source>
        <dbReference type="Proteomes" id="UP000566440"/>
    </source>
</evidence>
<dbReference type="InterPro" id="IPR050621">
    <property type="entry name" value="Tudor_domain_containing"/>
</dbReference>
<reference evidence="11 12" key="1">
    <citation type="submission" date="2019-09" db="EMBL/GenBank/DDBJ databases">
        <title>Bird 10,000 Genomes (B10K) Project - Family phase.</title>
        <authorList>
            <person name="Zhang G."/>
        </authorList>
    </citation>
    <scope>NUCLEOTIDE SEQUENCE [LARGE SCALE GENOMIC DNA]</scope>
    <source>
        <strain evidence="11">B10K-DU-001-62</strain>
        <tissue evidence="11">Muscle</tissue>
    </source>
</reference>
<dbReference type="Pfam" id="PF12872">
    <property type="entry name" value="OST-HTH"/>
    <property type="match status" value="1"/>
</dbReference>
<evidence type="ECO:0000313" key="11">
    <source>
        <dbReference type="EMBL" id="NXI47093.1"/>
    </source>
</evidence>
<dbReference type="PROSITE" id="PS51644">
    <property type="entry name" value="HTH_OST"/>
    <property type="match status" value="1"/>
</dbReference>
<evidence type="ECO:0000256" key="6">
    <source>
        <dbReference type="ARBA" id="ARBA00022737"/>
    </source>
</evidence>
<evidence type="ECO:0000256" key="8">
    <source>
        <dbReference type="ARBA" id="ARBA00022871"/>
    </source>
</evidence>
<dbReference type="InterPro" id="IPR041966">
    <property type="entry name" value="LOTUS-like"/>
</dbReference>
<dbReference type="InterPro" id="IPR002999">
    <property type="entry name" value="Tudor"/>
</dbReference>
<evidence type="ECO:0000256" key="7">
    <source>
        <dbReference type="ARBA" id="ARBA00022782"/>
    </source>
</evidence>
<comment type="similarity">
    <text evidence="2">Belongs to the TDRD5 family.</text>
</comment>
<feature type="compositionally biased region" description="Basic and acidic residues" evidence="9">
    <location>
        <begin position="471"/>
        <end position="499"/>
    </location>
</feature>
<dbReference type="Gene3D" id="3.30.420.610">
    <property type="entry name" value="LOTUS domain-like"/>
    <property type="match status" value="1"/>
</dbReference>
<dbReference type="SUPFAM" id="SSF63748">
    <property type="entry name" value="Tudor/PWWP/MBT"/>
    <property type="match status" value="1"/>
</dbReference>
<keyword evidence="5" id="KW-0963">Cytoplasm</keyword>
<evidence type="ECO:0000256" key="4">
    <source>
        <dbReference type="ARBA" id="ARBA00022473"/>
    </source>
</evidence>
<evidence type="ECO:0000256" key="9">
    <source>
        <dbReference type="SAM" id="MobiDB-lite"/>
    </source>
</evidence>
<dbReference type="InterPro" id="IPR035437">
    <property type="entry name" value="SNase_OB-fold_sf"/>
</dbReference>
<comment type="caution">
    <text evidence="11">The sequence shown here is derived from an EMBL/GenBank/DDBJ whole genome shotgun (WGS) entry which is preliminary data.</text>
</comment>
<keyword evidence="4" id="KW-0217">Developmental protein</keyword>
<feature type="domain" description="HTH OST-type" evidence="10">
    <location>
        <begin position="7"/>
        <end position="80"/>
    </location>
</feature>
<dbReference type="GO" id="GO:0030154">
    <property type="term" value="P:cell differentiation"/>
    <property type="evidence" value="ECO:0007669"/>
    <property type="project" value="UniProtKB-KW"/>
</dbReference>
<keyword evidence="6" id="KW-0677">Repeat</keyword>
<organism evidence="11 12">
    <name type="scientific">Galbula dea</name>
    <dbReference type="NCBI Taxonomy" id="1109041"/>
    <lineage>
        <taxon>Eukaryota</taxon>
        <taxon>Metazoa</taxon>
        <taxon>Chordata</taxon>
        <taxon>Craniata</taxon>
        <taxon>Vertebrata</taxon>
        <taxon>Euteleostomi</taxon>
        <taxon>Archelosauria</taxon>
        <taxon>Archosauria</taxon>
        <taxon>Dinosauria</taxon>
        <taxon>Saurischia</taxon>
        <taxon>Theropoda</taxon>
        <taxon>Coelurosauria</taxon>
        <taxon>Aves</taxon>
        <taxon>Neognathae</taxon>
        <taxon>Neoaves</taxon>
        <taxon>Telluraves</taxon>
        <taxon>Coraciimorphae</taxon>
        <taxon>Piciformes</taxon>
        <taxon>Galbulidae</taxon>
        <taxon>Galbula</taxon>
    </lineage>
</organism>
<dbReference type="Proteomes" id="UP000566440">
    <property type="component" value="Unassembled WGS sequence"/>
</dbReference>
<dbReference type="InterPro" id="IPR025605">
    <property type="entry name" value="OST-HTH/LOTUS_dom"/>
</dbReference>
<proteinExistence type="inferred from homology"/>
<accession>A0A7K9TH85</accession>
<name>A0A7K9TH85_9PICI</name>
<gene>
    <name evidence="11" type="primary">Tdrd5</name>
    <name evidence="11" type="ORF">GALDEA_R13644</name>
</gene>
<dbReference type="GO" id="GO:0005737">
    <property type="term" value="C:cytoplasm"/>
    <property type="evidence" value="ECO:0007669"/>
    <property type="project" value="UniProtKB-SubCell"/>
</dbReference>
<dbReference type="AlphaFoldDB" id="A0A7K9TH85"/>
<keyword evidence="12" id="KW-1185">Reference proteome</keyword>
<feature type="non-terminal residue" evidence="11">
    <location>
        <position position="499"/>
    </location>
</feature>